<comment type="similarity">
    <text evidence="1 4">Belongs to the phosphatase 2A regulatory subunit B family.</text>
</comment>
<dbReference type="InterPro" id="IPR036322">
    <property type="entry name" value="WD40_repeat_dom_sf"/>
</dbReference>
<dbReference type="SMART" id="SM00320">
    <property type="entry name" value="WD40"/>
    <property type="match status" value="6"/>
</dbReference>
<dbReference type="PROSITE" id="PS01024">
    <property type="entry name" value="PR55_1"/>
    <property type="match status" value="1"/>
</dbReference>
<gene>
    <name evidence="6" type="ORF">PBIL07802_LOCUS4488</name>
</gene>
<dbReference type="Gene3D" id="2.130.10.10">
    <property type="entry name" value="YVTN repeat-like/Quinoprotein amine dehydrogenase"/>
    <property type="match status" value="1"/>
</dbReference>
<dbReference type="PANTHER" id="PTHR11871">
    <property type="entry name" value="PROTEIN PHOSPHATASE PP2A REGULATORY SUBUNIT B"/>
    <property type="match status" value="1"/>
</dbReference>
<organism evidence="6">
    <name type="scientific">Palpitomonas bilix</name>
    <dbReference type="NCBI Taxonomy" id="652834"/>
    <lineage>
        <taxon>Eukaryota</taxon>
        <taxon>Eukaryota incertae sedis</taxon>
    </lineage>
</organism>
<dbReference type="Pfam" id="PF00400">
    <property type="entry name" value="WD40"/>
    <property type="match status" value="1"/>
</dbReference>
<dbReference type="EMBL" id="HBIB01007124">
    <property type="protein sequence ID" value="CAE0242324.1"/>
    <property type="molecule type" value="Transcribed_RNA"/>
</dbReference>
<evidence type="ECO:0000256" key="4">
    <source>
        <dbReference type="RuleBase" id="RU331113"/>
    </source>
</evidence>
<dbReference type="InterPro" id="IPR000009">
    <property type="entry name" value="PP2A_PR55"/>
</dbReference>
<accession>A0A7S3D003</accession>
<dbReference type="PRINTS" id="PR00600">
    <property type="entry name" value="PP2APR55"/>
</dbReference>
<dbReference type="InterPro" id="IPR001680">
    <property type="entry name" value="WD40_rpt"/>
</dbReference>
<dbReference type="GO" id="GO:0019888">
    <property type="term" value="F:protein phosphatase regulator activity"/>
    <property type="evidence" value="ECO:0007669"/>
    <property type="project" value="InterPro"/>
</dbReference>
<dbReference type="SUPFAM" id="SSF50978">
    <property type="entry name" value="WD40 repeat-like"/>
    <property type="match status" value="1"/>
</dbReference>
<proteinExistence type="inferred from homology"/>
<dbReference type="AlphaFoldDB" id="A0A7S3D003"/>
<protein>
    <recommendedName>
        <fullName evidence="4">Serine/threonine-protein phosphatase 2A 55 kDa regulatory subunit B</fullName>
    </recommendedName>
</protein>
<keyword evidence="3 4" id="KW-0677">Repeat</keyword>
<evidence type="ECO:0000256" key="5">
    <source>
        <dbReference type="SAM" id="MobiDB-lite"/>
    </source>
</evidence>
<evidence type="ECO:0000256" key="2">
    <source>
        <dbReference type="ARBA" id="ARBA00022574"/>
    </source>
</evidence>
<dbReference type="InterPro" id="IPR018067">
    <property type="entry name" value="PP2A_PR55_CS"/>
</dbReference>
<dbReference type="GO" id="GO:0000159">
    <property type="term" value="C:protein phosphatase type 2A complex"/>
    <property type="evidence" value="ECO:0007669"/>
    <property type="project" value="UniProtKB-UniRule"/>
</dbReference>
<evidence type="ECO:0000256" key="3">
    <source>
        <dbReference type="ARBA" id="ARBA00022737"/>
    </source>
</evidence>
<reference evidence="6" key="1">
    <citation type="submission" date="2021-01" db="EMBL/GenBank/DDBJ databases">
        <authorList>
            <person name="Corre E."/>
            <person name="Pelletier E."/>
            <person name="Niang G."/>
            <person name="Scheremetjew M."/>
            <person name="Finn R."/>
            <person name="Kale V."/>
            <person name="Holt S."/>
            <person name="Cochrane G."/>
            <person name="Meng A."/>
            <person name="Brown T."/>
            <person name="Cohen L."/>
        </authorList>
    </citation>
    <scope>NUCLEOTIDE SEQUENCE</scope>
    <source>
        <strain evidence="6">NIES-2562</strain>
    </source>
</reference>
<dbReference type="PIRSF" id="PIRSF037309">
    <property type="entry name" value="PP2A_PR55"/>
    <property type="match status" value="1"/>
</dbReference>
<feature type="region of interest" description="Disordered" evidence="5">
    <location>
        <begin position="1"/>
        <end position="34"/>
    </location>
</feature>
<keyword evidence="2 4" id="KW-0853">WD repeat</keyword>
<name>A0A7S3D003_9EUKA</name>
<sequence length="470" mass="52711">MSAVRGSLRPPPTPAYLPQWKSTQVVGEGRNQDPELESDFITALEFDETGRYLAIGDRSGKIQVLESKKEKASTPSGKAGAKKGTSSDAEYQPLAEFQSHEPEFDYLKSLEIEEKINKIRWMKRTSGSHMMLSTNDKTIKLWKLSERRTPTVSNANTDSAAAGVRRGGVLKFPKRQMGEKGPVAMPRKVYQNAHAYHINSISCNSDGETFISADDLRINLWNAEVSDKTFTVVDIKPASMEELTEVITAAEFHPRNCHHFAYSNSRGSIKLCDLRASSLCDDHAKSFEEEEDPASRTFFSEIISSISDIKFTEDGRYLIARDYMTVKVWDLHMESRPVKTLNIHEHLRAKLCDLYEKDFIFDKFECSLKQGGKQLVTGSYNHQFHVLDWASGTDMAMEATKNASKKKAPQFKRLSLGRGRQTGAKDPPPPSINTDLDTIDFMKRVLHCAFHPHDNTVAVGASGAVYLYTG</sequence>
<feature type="region of interest" description="Disordered" evidence="5">
    <location>
        <begin position="403"/>
        <end position="433"/>
    </location>
</feature>
<evidence type="ECO:0000256" key="1">
    <source>
        <dbReference type="ARBA" id="ARBA00008259"/>
    </source>
</evidence>
<evidence type="ECO:0000313" key="6">
    <source>
        <dbReference type="EMBL" id="CAE0242324.1"/>
    </source>
</evidence>
<feature type="region of interest" description="Disordered" evidence="5">
    <location>
        <begin position="66"/>
        <end position="88"/>
    </location>
</feature>
<dbReference type="InterPro" id="IPR015943">
    <property type="entry name" value="WD40/YVTN_repeat-like_dom_sf"/>
</dbReference>